<reference evidence="1 2" key="1">
    <citation type="journal article" date="2021" name="BMC Biol.">
        <title>Horizontally acquired antibacterial genes associated with adaptive radiation of ladybird beetles.</title>
        <authorList>
            <person name="Li H.S."/>
            <person name="Tang X.F."/>
            <person name="Huang Y.H."/>
            <person name="Xu Z.Y."/>
            <person name="Chen M.L."/>
            <person name="Du X.Y."/>
            <person name="Qiu B.Y."/>
            <person name="Chen P.T."/>
            <person name="Zhang W."/>
            <person name="Slipinski A."/>
            <person name="Escalona H.E."/>
            <person name="Waterhouse R.M."/>
            <person name="Zwick A."/>
            <person name="Pang H."/>
        </authorList>
    </citation>
    <scope>NUCLEOTIDE SEQUENCE [LARGE SCALE GENOMIC DNA]</scope>
    <source>
        <strain evidence="1">SYSU2018</strain>
    </source>
</reference>
<organism evidence="1 2">
    <name type="scientific">Cryptolaemus montrouzieri</name>
    <dbReference type="NCBI Taxonomy" id="559131"/>
    <lineage>
        <taxon>Eukaryota</taxon>
        <taxon>Metazoa</taxon>
        <taxon>Ecdysozoa</taxon>
        <taxon>Arthropoda</taxon>
        <taxon>Hexapoda</taxon>
        <taxon>Insecta</taxon>
        <taxon>Pterygota</taxon>
        <taxon>Neoptera</taxon>
        <taxon>Endopterygota</taxon>
        <taxon>Coleoptera</taxon>
        <taxon>Polyphaga</taxon>
        <taxon>Cucujiformia</taxon>
        <taxon>Coccinelloidea</taxon>
        <taxon>Coccinellidae</taxon>
        <taxon>Scymninae</taxon>
        <taxon>Scymnini</taxon>
        <taxon>Cryptolaemus</taxon>
    </lineage>
</organism>
<accession>A0ABD2N1Q9</accession>
<evidence type="ECO:0000313" key="1">
    <source>
        <dbReference type="EMBL" id="KAL3272700.1"/>
    </source>
</evidence>
<dbReference type="AlphaFoldDB" id="A0ABD2N1Q9"/>
<dbReference type="EMBL" id="JABFTP020000062">
    <property type="protein sequence ID" value="KAL3272700.1"/>
    <property type="molecule type" value="Genomic_DNA"/>
</dbReference>
<dbReference type="Proteomes" id="UP001516400">
    <property type="component" value="Unassembled WGS sequence"/>
</dbReference>
<protein>
    <submittedName>
        <fullName evidence="1">Uncharacterized protein</fullName>
    </submittedName>
</protein>
<keyword evidence="2" id="KW-1185">Reference proteome</keyword>
<sequence>MDPVDEVFIPDYPVPTLTGLLLIVPNTVKTGDISDKVVALETGLNSIDVGDSKHDNDIPEIVDRVAKAHNLIISNLPENIDEDDKTSASTMVDHSSQFWSVALDCLRRNGLQTPQK</sequence>
<comment type="caution">
    <text evidence="1">The sequence shown here is derived from an EMBL/GenBank/DDBJ whole genome shotgun (WGS) entry which is preliminary data.</text>
</comment>
<evidence type="ECO:0000313" key="2">
    <source>
        <dbReference type="Proteomes" id="UP001516400"/>
    </source>
</evidence>
<gene>
    <name evidence="1" type="ORF">HHI36_014164</name>
</gene>
<proteinExistence type="predicted"/>
<name>A0ABD2N1Q9_9CUCU</name>